<feature type="domain" description="SPOR" evidence="5">
    <location>
        <begin position="259"/>
        <end position="340"/>
    </location>
</feature>
<dbReference type="Gene3D" id="2.40.40.10">
    <property type="entry name" value="RlpA-like domain"/>
    <property type="match status" value="1"/>
</dbReference>
<dbReference type="PANTHER" id="PTHR34183">
    <property type="entry name" value="ENDOLYTIC PEPTIDOGLYCAN TRANSGLYCOSYLASE RLPA"/>
    <property type="match status" value="1"/>
</dbReference>
<dbReference type="Pfam" id="PF03330">
    <property type="entry name" value="DPBB_1"/>
    <property type="match status" value="1"/>
</dbReference>
<evidence type="ECO:0000256" key="3">
    <source>
        <dbReference type="ARBA" id="ARBA00023316"/>
    </source>
</evidence>
<feature type="compositionally biased region" description="Acidic residues" evidence="4">
    <location>
        <begin position="197"/>
        <end position="206"/>
    </location>
</feature>
<accession>A0A5B8RAX2</accession>
<dbReference type="HAMAP" id="MF_02071">
    <property type="entry name" value="RlpA"/>
    <property type="match status" value="1"/>
</dbReference>
<feature type="compositionally biased region" description="Basic and acidic residues" evidence="4">
    <location>
        <begin position="175"/>
        <end position="190"/>
    </location>
</feature>
<dbReference type="GO" id="GO:0016829">
    <property type="term" value="F:lyase activity"/>
    <property type="evidence" value="ECO:0007669"/>
    <property type="project" value="UniProtKB-KW"/>
</dbReference>
<dbReference type="InterPro" id="IPR036680">
    <property type="entry name" value="SPOR-like_sf"/>
</dbReference>
<gene>
    <name evidence="6" type="primary">rlpA</name>
    <name evidence="6" type="ORF">KBTEX_00195</name>
</gene>
<keyword evidence="1" id="KW-0732">Signal</keyword>
<feature type="region of interest" description="Disordered" evidence="4">
    <location>
        <begin position="172"/>
        <end position="255"/>
    </location>
</feature>
<dbReference type="InterPro" id="IPR036908">
    <property type="entry name" value="RlpA-like_sf"/>
</dbReference>
<organism evidence="6">
    <name type="scientific">uncultured organism</name>
    <dbReference type="NCBI Taxonomy" id="155900"/>
    <lineage>
        <taxon>unclassified sequences</taxon>
        <taxon>environmental samples</taxon>
    </lineage>
</organism>
<evidence type="ECO:0000256" key="4">
    <source>
        <dbReference type="SAM" id="MobiDB-lite"/>
    </source>
</evidence>
<reference evidence="6" key="1">
    <citation type="submission" date="2019-06" db="EMBL/GenBank/DDBJ databases">
        <authorList>
            <person name="Murdoch R.W."/>
            <person name="Fathepure B."/>
        </authorList>
    </citation>
    <scope>NUCLEOTIDE SEQUENCE</scope>
</reference>
<dbReference type="Pfam" id="PF05036">
    <property type="entry name" value="SPOR"/>
    <property type="match status" value="1"/>
</dbReference>
<dbReference type="InterPro" id="IPR034718">
    <property type="entry name" value="RlpA"/>
</dbReference>
<dbReference type="GO" id="GO:0042834">
    <property type="term" value="F:peptidoglycan binding"/>
    <property type="evidence" value="ECO:0007669"/>
    <property type="project" value="InterPro"/>
</dbReference>
<dbReference type="FunFam" id="2.40.40.10:FF:000003">
    <property type="entry name" value="Endolytic peptidoglycan transglycosylase RlpA"/>
    <property type="match status" value="1"/>
</dbReference>
<dbReference type="PANTHER" id="PTHR34183:SF1">
    <property type="entry name" value="ENDOLYTIC PEPTIDOGLYCAN TRANSGLYCOSYLASE RLPA"/>
    <property type="match status" value="1"/>
</dbReference>
<proteinExistence type="inferred from homology"/>
<dbReference type="CDD" id="cd22268">
    <property type="entry name" value="DPBB_RlpA-like"/>
    <property type="match status" value="1"/>
</dbReference>
<dbReference type="EC" id="4.2.2.-" evidence="6"/>
<evidence type="ECO:0000256" key="2">
    <source>
        <dbReference type="ARBA" id="ARBA00023239"/>
    </source>
</evidence>
<dbReference type="SUPFAM" id="SSF110997">
    <property type="entry name" value="Sporulation related repeat"/>
    <property type="match status" value="1"/>
</dbReference>
<dbReference type="NCBIfam" id="TIGR00413">
    <property type="entry name" value="rlpA"/>
    <property type="match status" value="1"/>
</dbReference>
<evidence type="ECO:0000256" key="1">
    <source>
        <dbReference type="ARBA" id="ARBA00022729"/>
    </source>
</evidence>
<dbReference type="AlphaFoldDB" id="A0A5B8RAX2"/>
<sequence>MRAVPLLPALTAVAVLALAGCASSPGDGPGEPISGASSLPDATPKEVPRSRYGNPDSYEVLGRRYHVMSDASGFRQRGIASWYGKKFHGRRTSSGEPYDMYAMTAAHKTLPLPSWVEVTNLDNGRKAVVKVNDRGPFAKGRIIDLSYAAATKLGVVSTGTAPVSIRVVGPGYEAGGKDAPPDGGQERQPDTARAVAVDDDTPDDGAVDGSAQLASAAGDDPQSLDGAVTADAGGGAGAARAPAEGAVGDTGDGAGRTSSASAMDYYIQLGAFGVRQNAERLMAQLRDSAIEVPVRMEATTQQGRELYRVRVGPLDGEAAVREIGGRLTAKGYPSGHVVTEP</sequence>
<dbReference type="InterPro" id="IPR009009">
    <property type="entry name" value="RlpA-like_DPBB"/>
</dbReference>
<dbReference type="EMBL" id="MN079077">
    <property type="protein sequence ID" value="QEA03895.1"/>
    <property type="molecule type" value="Genomic_DNA"/>
</dbReference>
<keyword evidence="3" id="KW-0961">Cell wall biogenesis/degradation</keyword>
<protein>
    <submittedName>
        <fullName evidence="6">Endolytic peptidoglycan transglycosylase RlpA</fullName>
        <ecNumber evidence="6">4.2.2.-</ecNumber>
    </submittedName>
</protein>
<dbReference type="InterPro" id="IPR012997">
    <property type="entry name" value="RplA"/>
</dbReference>
<dbReference type="Gene3D" id="3.30.70.1070">
    <property type="entry name" value="Sporulation related repeat"/>
    <property type="match status" value="1"/>
</dbReference>
<feature type="region of interest" description="Disordered" evidence="4">
    <location>
        <begin position="26"/>
        <end position="54"/>
    </location>
</feature>
<evidence type="ECO:0000313" key="6">
    <source>
        <dbReference type="EMBL" id="QEA03895.1"/>
    </source>
</evidence>
<feature type="compositionally biased region" description="Low complexity" evidence="4">
    <location>
        <begin position="238"/>
        <end position="247"/>
    </location>
</feature>
<dbReference type="SUPFAM" id="SSF50685">
    <property type="entry name" value="Barwin-like endoglucanases"/>
    <property type="match status" value="1"/>
</dbReference>
<evidence type="ECO:0000259" key="5">
    <source>
        <dbReference type="PROSITE" id="PS51724"/>
    </source>
</evidence>
<dbReference type="GO" id="GO:0071555">
    <property type="term" value="P:cell wall organization"/>
    <property type="evidence" value="ECO:0007669"/>
    <property type="project" value="UniProtKB-KW"/>
</dbReference>
<name>A0A5B8RAX2_9ZZZZ</name>
<dbReference type="PROSITE" id="PS51257">
    <property type="entry name" value="PROKAR_LIPOPROTEIN"/>
    <property type="match status" value="1"/>
</dbReference>
<dbReference type="InterPro" id="IPR007730">
    <property type="entry name" value="SPOR-like_dom"/>
</dbReference>
<keyword evidence="2 6" id="KW-0456">Lyase</keyword>
<dbReference type="PROSITE" id="PS51724">
    <property type="entry name" value="SPOR"/>
    <property type="match status" value="1"/>
</dbReference>